<dbReference type="EC" id="2.4.1.-" evidence="4"/>
<dbReference type="KEGG" id="soe:110779455"/>
<dbReference type="Proteomes" id="UP000813463">
    <property type="component" value="Chromosome 1"/>
</dbReference>
<sequence length="491" mass="55680">MELSNPTTTPTLNATQPLRGYFIPLITVPSHISNLVDIAKLFSSRGVHVTILTTHHTSLRFKQSIHDWGFKIDLHIVDFPFREVGLPEGVENYSDATPEQASQLFQAFMMLQKPMEDAIRAAKPDFIVSDRYYHWSTDLARELAIPRLIFHVRCYFALCAAEVVAKFAPHEKVESDTDLFFLPDLPDTIHMTRLQLPEWIQTRNMFTVLNERMDEADRECYGVIVNSCYELERAYADFYRSNLGRRAWCIGPYPVHCDKVGKKKGDDSKKHSCFEWLDKMGEGEVIYVSFGTLSCFSPAQISELATALEMSGHPFIWVVRNGEKLLPDGFEERITEQDKGVLIKDWAPQVKILEHPAVGGFLTHCGWNSTVESLAAGVPMVTWPLGAEQFFNEKLISGVLKVGVEVGSEKWSRGIVPNTDMIEKDKIERAIKELMSKEPEAEERRQKVKELSKAPRNAVEEGGSSRNNLSDLIEKLQRLKANEISVSTNSE</sequence>
<evidence type="ECO:0000256" key="5">
    <source>
        <dbReference type="SAM" id="MobiDB-lite"/>
    </source>
</evidence>
<dbReference type="GO" id="GO:0035251">
    <property type="term" value="F:UDP-glucosyltransferase activity"/>
    <property type="evidence" value="ECO:0000318"/>
    <property type="project" value="GO_Central"/>
</dbReference>
<evidence type="ECO:0000256" key="4">
    <source>
        <dbReference type="RuleBase" id="RU362057"/>
    </source>
</evidence>
<evidence type="ECO:0000256" key="2">
    <source>
        <dbReference type="ARBA" id="ARBA00022679"/>
    </source>
</evidence>
<accession>A0A9R0I193</accession>
<comment type="similarity">
    <text evidence="1 3">Belongs to the UDP-glycosyltransferase family.</text>
</comment>
<dbReference type="AlphaFoldDB" id="A0A9R0I193"/>
<reference evidence="6" key="1">
    <citation type="journal article" date="2021" name="Nat. Commun.">
        <title>Genomic analyses provide insights into spinach domestication and the genetic basis of agronomic traits.</title>
        <authorList>
            <person name="Cai X."/>
            <person name="Sun X."/>
            <person name="Xu C."/>
            <person name="Sun H."/>
            <person name="Wang X."/>
            <person name="Ge C."/>
            <person name="Zhang Z."/>
            <person name="Wang Q."/>
            <person name="Fei Z."/>
            <person name="Jiao C."/>
            <person name="Wang Q."/>
        </authorList>
    </citation>
    <scope>NUCLEOTIDE SEQUENCE [LARGE SCALE GENOMIC DNA]</scope>
    <source>
        <strain evidence="6">cv. Varoflay</strain>
    </source>
</reference>
<dbReference type="PANTHER" id="PTHR48047">
    <property type="entry name" value="GLYCOSYLTRANSFERASE"/>
    <property type="match status" value="1"/>
</dbReference>
<dbReference type="CDD" id="cd03784">
    <property type="entry name" value="GT1_Gtf-like"/>
    <property type="match status" value="1"/>
</dbReference>
<evidence type="ECO:0000313" key="7">
    <source>
        <dbReference type="RefSeq" id="XP_021839659.2"/>
    </source>
</evidence>
<dbReference type="InterPro" id="IPR035595">
    <property type="entry name" value="UDP_glycos_trans_CS"/>
</dbReference>
<dbReference type="GeneID" id="110779455"/>
<organism evidence="6 7">
    <name type="scientific">Spinacia oleracea</name>
    <name type="common">Spinach</name>
    <dbReference type="NCBI Taxonomy" id="3562"/>
    <lineage>
        <taxon>Eukaryota</taxon>
        <taxon>Viridiplantae</taxon>
        <taxon>Streptophyta</taxon>
        <taxon>Embryophyta</taxon>
        <taxon>Tracheophyta</taxon>
        <taxon>Spermatophyta</taxon>
        <taxon>Magnoliopsida</taxon>
        <taxon>eudicotyledons</taxon>
        <taxon>Gunneridae</taxon>
        <taxon>Pentapetalae</taxon>
        <taxon>Caryophyllales</taxon>
        <taxon>Chenopodiaceae</taxon>
        <taxon>Chenopodioideae</taxon>
        <taxon>Anserineae</taxon>
        <taxon>Spinacia</taxon>
    </lineage>
</organism>
<dbReference type="Pfam" id="PF00201">
    <property type="entry name" value="UDPGT"/>
    <property type="match status" value="1"/>
</dbReference>
<evidence type="ECO:0000256" key="1">
    <source>
        <dbReference type="ARBA" id="ARBA00009995"/>
    </source>
</evidence>
<evidence type="ECO:0000313" key="6">
    <source>
        <dbReference type="Proteomes" id="UP000813463"/>
    </source>
</evidence>
<feature type="region of interest" description="Disordered" evidence="5">
    <location>
        <begin position="436"/>
        <end position="469"/>
    </location>
</feature>
<dbReference type="PANTHER" id="PTHR48047:SF150">
    <property type="entry name" value="SOLANIDINE UDP-GLUCOSE GLUCOSYLTRANSFERASE 1"/>
    <property type="match status" value="1"/>
</dbReference>
<protein>
    <recommendedName>
        <fullName evidence="4">Glycosyltransferase</fullName>
        <ecNumber evidence="4">2.4.1.-</ecNumber>
    </recommendedName>
</protein>
<name>A0A9R0I193_SPIOL</name>
<dbReference type="PROSITE" id="PS00375">
    <property type="entry name" value="UDPGT"/>
    <property type="match status" value="1"/>
</dbReference>
<feature type="compositionally biased region" description="Basic and acidic residues" evidence="5">
    <location>
        <begin position="436"/>
        <end position="453"/>
    </location>
</feature>
<proteinExistence type="inferred from homology"/>
<gene>
    <name evidence="7" type="primary">LOC110779455</name>
</gene>
<evidence type="ECO:0000256" key="3">
    <source>
        <dbReference type="RuleBase" id="RU003718"/>
    </source>
</evidence>
<dbReference type="RefSeq" id="XP_021839659.2">
    <property type="nucleotide sequence ID" value="XM_021983967.2"/>
</dbReference>
<dbReference type="SUPFAM" id="SSF53756">
    <property type="entry name" value="UDP-Glycosyltransferase/glycogen phosphorylase"/>
    <property type="match status" value="1"/>
</dbReference>
<keyword evidence="6" id="KW-1185">Reference proteome</keyword>
<keyword evidence="2 3" id="KW-0808">Transferase</keyword>
<dbReference type="Gene3D" id="3.40.50.2000">
    <property type="entry name" value="Glycogen Phosphorylase B"/>
    <property type="match status" value="2"/>
</dbReference>
<dbReference type="InterPro" id="IPR002213">
    <property type="entry name" value="UDP_glucos_trans"/>
</dbReference>
<reference evidence="7" key="2">
    <citation type="submission" date="2025-08" db="UniProtKB">
        <authorList>
            <consortium name="RefSeq"/>
        </authorList>
    </citation>
    <scope>IDENTIFICATION</scope>
    <source>
        <tissue evidence="7">Leaf</tissue>
    </source>
</reference>
<keyword evidence="3 7" id="KW-0328">Glycosyltransferase</keyword>